<proteinExistence type="predicted"/>
<name>A0ABV5SCI7_9ACTN</name>
<organism evidence="1 2">
    <name type="scientific">Nonomuraea helvata</name>
    <dbReference type="NCBI Taxonomy" id="37484"/>
    <lineage>
        <taxon>Bacteria</taxon>
        <taxon>Bacillati</taxon>
        <taxon>Actinomycetota</taxon>
        <taxon>Actinomycetes</taxon>
        <taxon>Streptosporangiales</taxon>
        <taxon>Streptosporangiaceae</taxon>
        <taxon>Nonomuraea</taxon>
    </lineage>
</organism>
<protein>
    <submittedName>
        <fullName evidence="1">Uncharacterized protein</fullName>
    </submittedName>
</protein>
<dbReference type="Proteomes" id="UP001589532">
    <property type="component" value="Unassembled WGS sequence"/>
</dbReference>
<gene>
    <name evidence="1" type="ORF">ACFFSA_40460</name>
</gene>
<keyword evidence="2" id="KW-1185">Reference proteome</keyword>
<reference evidence="1 2" key="1">
    <citation type="submission" date="2024-09" db="EMBL/GenBank/DDBJ databases">
        <authorList>
            <person name="Sun Q."/>
            <person name="Mori K."/>
        </authorList>
    </citation>
    <scope>NUCLEOTIDE SEQUENCE [LARGE SCALE GENOMIC DNA]</scope>
    <source>
        <strain evidence="1 2">JCM 3143</strain>
    </source>
</reference>
<comment type="caution">
    <text evidence="1">The sequence shown here is derived from an EMBL/GenBank/DDBJ whole genome shotgun (WGS) entry which is preliminary data.</text>
</comment>
<dbReference type="RefSeq" id="WP_344987406.1">
    <property type="nucleotide sequence ID" value="NZ_BAAAXV010000001.1"/>
</dbReference>
<evidence type="ECO:0000313" key="1">
    <source>
        <dbReference type="EMBL" id="MFB9629384.1"/>
    </source>
</evidence>
<evidence type="ECO:0000313" key="2">
    <source>
        <dbReference type="Proteomes" id="UP001589532"/>
    </source>
</evidence>
<sequence>MLRSQQHRPVSFKAYRQVCEDRRLLLAVIVVEDLEQFPLEFLGGIGQVPGQDRQPIEQVLGVLMFGRTGLEFSEAVGFGAAVGLQLDEAAVQLLCQHGVEVGLLELPGQSLDPRVQVGQSPTDRITSMGR</sequence>
<dbReference type="EMBL" id="JBHMBW010000056">
    <property type="protein sequence ID" value="MFB9629384.1"/>
    <property type="molecule type" value="Genomic_DNA"/>
</dbReference>
<accession>A0ABV5SCI7</accession>